<protein>
    <recommendedName>
        <fullName evidence="1">DUF6436 domain-containing protein</fullName>
    </recommendedName>
</protein>
<dbReference type="SUPFAM" id="SSF52833">
    <property type="entry name" value="Thioredoxin-like"/>
    <property type="match status" value="1"/>
</dbReference>
<feature type="domain" description="DUF6436" evidence="1">
    <location>
        <begin position="60"/>
        <end position="170"/>
    </location>
</feature>
<gene>
    <name evidence="2" type="ordered locus">M5M_10025</name>
</gene>
<dbReference type="OrthoDB" id="8897581at2"/>
<name>K4KJN5_SIMAS</name>
<proteinExistence type="predicted"/>
<dbReference type="eggNOG" id="COG0526">
    <property type="taxonomic scope" value="Bacteria"/>
</dbReference>
<dbReference type="InterPro" id="IPR036249">
    <property type="entry name" value="Thioredoxin-like_sf"/>
</dbReference>
<dbReference type="Proteomes" id="UP000000466">
    <property type="component" value="Chromosome"/>
</dbReference>
<dbReference type="InterPro" id="IPR045494">
    <property type="entry name" value="DUF6436"/>
</dbReference>
<dbReference type="RefSeq" id="WP_015047350.1">
    <property type="nucleotide sequence ID" value="NC_018868.3"/>
</dbReference>
<dbReference type="AlphaFoldDB" id="K4KJN5"/>
<reference evidence="2 3" key="1">
    <citation type="journal article" date="2013" name="Genome Announc.">
        <title>Complete genome sequence of Simiduia agarivorans SA1(T), a marine bacterium able to degrade a variety of polysaccharides.</title>
        <authorList>
            <person name="Lin S.Y."/>
            <person name="Shieh W.Y."/>
            <person name="Chen J.S."/>
            <person name="Tang S.L."/>
        </authorList>
    </citation>
    <scope>NUCLEOTIDE SEQUENCE [LARGE SCALE GENOMIC DNA]</scope>
    <source>
        <strain evidence="3">DSM 21679 / JCM 13881 / BCRC 17597 / SA1</strain>
    </source>
</reference>
<organism evidence="2 3">
    <name type="scientific">Simiduia agarivorans (strain DSM 21679 / JCM 13881 / BCRC 17597 / SA1)</name>
    <dbReference type="NCBI Taxonomy" id="1117647"/>
    <lineage>
        <taxon>Bacteria</taxon>
        <taxon>Pseudomonadati</taxon>
        <taxon>Pseudomonadota</taxon>
        <taxon>Gammaproteobacteria</taxon>
        <taxon>Cellvibrionales</taxon>
        <taxon>Cellvibrionaceae</taxon>
        <taxon>Simiduia</taxon>
    </lineage>
</organism>
<dbReference type="STRING" id="1117647.M5M_10025"/>
<accession>K4KJN5</accession>
<sequence length="177" mass="19404">MTSAWTAKKRLAVLLVLAVWLGSSATAFWYYQLRWTEAFPGAETYALFDGTPLSDWLSRFHRPGQVTLVHLGRPDCFCNRFNDPHRQEIQAHYQPLGVHFAAPALAPDLPVSTPAVALLDTQGQLRYIGPYSDSLLCSIGDGLVEPLLDQLLAGAAPDMLHTTGVGCFCPPPNPTQE</sequence>
<evidence type="ECO:0000313" key="3">
    <source>
        <dbReference type="Proteomes" id="UP000000466"/>
    </source>
</evidence>
<dbReference type="Pfam" id="PF20029">
    <property type="entry name" value="DUF6436"/>
    <property type="match status" value="1"/>
</dbReference>
<dbReference type="HOGENOM" id="CLU_1407715_0_0_6"/>
<evidence type="ECO:0000313" key="2">
    <source>
        <dbReference type="EMBL" id="AFU99186.1"/>
    </source>
</evidence>
<evidence type="ECO:0000259" key="1">
    <source>
        <dbReference type="Pfam" id="PF20029"/>
    </source>
</evidence>
<dbReference type="KEGG" id="saga:M5M_10025"/>
<keyword evidence="3" id="KW-1185">Reference proteome</keyword>
<dbReference type="EMBL" id="CP003746">
    <property type="protein sequence ID" value="AFU99186.1"/>
    <property type="molecule type" value="Genomic_DNA"/>
</dbReference>